<dbReference type="AlphaFoldDB" id="A0A9X5KQG1"/>
<dbReference type="Proteomes" id="UP000077563">
    <property type="component" value="Unassembled WGS sequence"/>
</dbReference>
<reference evidence="1 2" key="1">
    <citation type="submission" date="2015-09" db="EMBL/GenBank/DDBJ databases">
        <title>Genome sequence of Pseudomonas marginalis ICMP 3553.</title>
        <authorList>
            <person name="Visnovsky S."/>
            <person name="Lu A."/>
            <person name="Panda P."/>
            <person name="Pitman A."/>
        </authorList>
    </citation>
    <scope>NUCLEOTIDE SEQUENCE [LARGE SCALE GENOMIC DNA]</scope>
    <source>
        <strain evidence="1 2">ICMP 3553</strain>
    </source>
</reference>
<sequence>MVAAVTVSAFDVEGYFRISISVHIITGACMRIIKACQRRVLIYSFSDIVRAIECRECDHSAKVGVHLGQN</sequence>
<proteinExistence type="predicted"/>
<organism evidence="1 2">
    <name type="scientific">Pseudomonas marginalis</name>
    <name type="common">Pseudomonas panacis</name>
    <dbReference type="NCBI Taxonomy" id="298"/>
    <lineage>
        <taxon>Bacteria</taxon>
        <taxon>Pseudomonadati</taxon>
        <taxon>Pseudomonadota</taxon>
        <taxon>Gammaproteobacteria</taxon>
        <taxon>Pseudomonadales</taxon>
        <taxon>Pseudomonadaceae</taxon>
        <taxon>Pseudomonas</taxon>
    </lineage>
</organism>
<accession>A0A9X5KQG1</accession>
<dbReference type="EMBL" id="LKEG01000062">
    <property type="protein sequence ID" value="OAJ45587.1"/>
    <property type="molecule type" value="Genomic_DNA"/>
</dbReference>
<evidence type="ECO:0000313" key="1">
    <source>
        <dbReference type="EMBL" id="OAJ45587.1"/>
    </source>
</evidence>
<comment type="caution">
    <text evidence="1">The sequence shown here is derived from an EMBL/GenBank/DDBJ whole genome shotgun (WGS) entry which is preliminary data.</text>
</comment>
<evidence type="ECO:0000313" key="2">
    <source>
        <dbReference type="Proteomes" id="UP000077563"/>
    </source>
</evidence>
<protein>
    <submittedName>
        <fullName evidence="1">Uncharacterized protein</fullName>
    </submittedName>
</protein>
<gene>
    <name evidence="1" type="ORF">AO064_29625</name>
</gene>
<name>A0A9X5KQG1_PSEMA</name>